<reference evidence="1" key="1">
    <citation type="submission" date="2005-09" db="EMBL/GenBank/DDBJ databases">
        <title>Annotation of Vibrio cholerae MO10.</title>
        <authorList>
            <person name="Colwell R."/>
            <person name="Grim C.J."/>
            <person name="Young S."/>
            <person name="Jaffe D."/>
            <person name="Gnerre S."/>
            <person name="Berlin A."/>
            <person name="Heiman D."/>
            <person name="Hepburn T."/>
            <person name="Shea T."/>
            <person name="Sykes S."/>
            <person name="Yandava C."/>
            <person name="Alvarado L."/>
            <person name="Kodira C."/>
            <person name="Borodovsky M."/>
            <person name="Heidelberg J."/>
            <person name="Lander E."/>
            <person name="Galagan J."/>
            <person name="Nusbaum C."/>
            <person name="Birren B."/>
        </authorList>
    </citation>
    <scope>NUCLEOTIDE SEQUENCE [LARGE SCALE GENOMIC DNA]</scope>
    <source>
        <strain evidence="1">MO10</strain>
    </source>
</reference>
<name>A0A0X1KW22_VIBCO</name>
<protein>
    <submittedName>
        <fullName evidence="1">Uncharacterized protein</fullName>
    </submittedName>
</protein>
<evidence type="ECO:0000313" key="1">
    <source>
        <dbReference type="EMBL" id="EET22469.1"/>
    </source>
</evidence>
<accession>A0A0X1KW22</accession>
<reference evidence="1" key="2">
    <citation type="submission" date="2008-07" db="EMBL/GenBank/DDBJ databases">
        <authorList>
            <consortium name="Broad Institute Genome Sequencing Platform"/>
            <person name="Colwell R."/>
            <person name="Grim C.J."/>
            <person name="Young S."/>
            <person name="Jaffe D."/>
            <person name="Gnerre S."/>
            <person name="Berlin A."/>
            <person name="Heiman D."/>
            <person name="Hepburn T."/>
            <person name="Shea T."/>
            <person name="Sykes S."/>
            <person name="Alvarado L."/>
            <person name="Kodira C."/>
            <person name="Heidelberg J."/>
            <person name="Lander E."/>
            <person name="Galagan J."/>
            <person name="Nusbaum C."/>
            <person name="Birren B."/>
        </authorList>
    </citation>
    <scope>NUCLEOTIDE SEQUENCE [LARGE SCALE GENOMIC DNA]</scope>
    <source>
        <strain evidence="1">MO10</strain>
    </source>
</reference>
<dbReference type="Proteomes" id="UP000004687">
    <property type="component" value="Unassembled WGS sequence"/>
</dbReference>
<dbReference type="EMBL" id="DS990136">
    <property type="protein sequence ID" value="EET22469.1"/>
    <property type="molecule type" value="Genomic_DNA"/>
</dbReference>
<organism evidence="1">
    <name type="scientific">Vibrio cholerae (strain MO10)</name>
    <dbReference type="NCBI Taxonomy" id="345072"/>
    <lineage>
        <taxon>Bacteria</taxon>
        <taxon>Pseudomonadati</taxon>
        <taxon>Pseudomonadota</taxon>
        <taxon>Gammaproteobacteria</taxon>
        <taxon>Vibrionales</taxon>
        <taxon>Vibrionaceae</taxon>
        <taxon>Vibrio</taxon>
    </lineage>
</organism>
<gene>
    <name evidence="1" type="ORF">VchoM_00497</name>
</gene>
<sequence length="81" mass="9104">MGLVFLSAHYDQLGLVVPFPIQSGFSVVRICYPSHIFFLFEAAKAIFAHTNRIVCLYLLEFTHLRLSAISGSATSNRLERT</sequence>
<dbReference type="AlphaFoldDB" id="A0A0X1KW22"/>
<proteinExistence type="predicted"/>
<dbReference type="HOGENOM" id="CLU_2572939_0_0_6"/>